<organism evidence="1 2">
    <name type="scientific">Brachionus plicatilis</name>
    <name type="common">Marine rotifer</name>
    <name type="synonym">Brachionus muelleri</name>
    <dbReference type="NCBI Taxonomy" id="10195"/>
    <lineage>
        <taxon>Eukaryota</taxon>
        <taxon>Metazoa</taxon>
        <taxon>Spiralia</taxon>
        <taxon>Gnathifera</taxon>
        <taxon>Rotifera</taxon>
        <taxon>Eurotatoria</taxon>
        <taxon>Monogononta</taxon>
        <taxon>Pseudotrocha</taxon>
        <taxon>Ploima</taxon>
        <taxon>Brachionidae</taxon>
        <taxon>Brachionus</taxon>
    </lineage>
</organism>
<name>A0A3M7T3I4_BRAPC</name>
<accession>A0A3M7T3I4</accession>
<dbReference type="EMBL" id="REGN01000361">
    <property type="protein sequence ID" value="RNA42497.1"/>
    <property type="molecule type" value="Genomic_DNA"/>
</dbReference>
<keyword evidence="2" id="KW-1185">Reference proteome</keyword>
<comment type="caution">
    <text evidence="1">The sequence shown here is derived from an EMBL/GenBank/DDBJ whole genome shotgun (WGS) entry which is preliminary data.</text>
</comment>
<dbReference type="AlphaFoldDB" id="A0A3M7T3I4"/>
<reference evidence="1 2" key="1">
    <citation type="journal article" date="2018" name="Sci. Rep.">
        <title>Genomic signatures of local adaptation to the degree of environmental predictability in rotifers.</title>
        <authorList>
            <person name="Franch-Gras L."/>
            <person name="Hahn C."/>
            <person name="Garcia-Roger E.M."/>
            <person name="Carmona M.J."/>
            <person name="Serra M."/>
            <person name="Gomez A."/>
        </authorList>
    </citation>
    <scope>NUCLEOTIDE SEQUENCE [LARGE SCALE GENOMIC DNA]</scope>
    <source>
        <strain evidence="1">HYR1</strain>
    </source>
</reference>
<protein>
    <submittedName>
        <fullName evidence="1">Uncharacterized protein</fullName>
    </submittedName>
</protein>
<dbReference type="Proteomes" id="UP000276133">
    <property type="component" value="Unassembled WGS sequence"/>
</dbReference>
<evidence type="ECO:0000313" key="1">
    <source>
        <dbReference type="EMBL" id="RNA42497.1"/>
    </source>
</evidence>
<gene>
    <name evidence="1" type="ORF">BpHYR1_036598</name>
</gene>
<evidence type="ECO:0000313" key="2">
    <source>
        <dbReference type="Proteomes" id="UP000276133"/>
    </source>
</evidence>
<proteinExistence type="predicted"/>
<sequence>MEKFLNLVKLNCNIFIQLKGRNYYFKGLLVFKFPDQDFCLFQHFPHNKTIYPRFRSDRSPSCTFKLLSQYQDSTIENKNMQFKFKTVYL</sequence>